<proteinExistence type="predicted"/>
<dbReference type="InterPro" id="IPR001466">
    <property type="entry name" value="Beta-lactam-related"/>
</dbReference>
<dbReference type="InterPro" id="IPR006311">
    <property type="entry name" value="TAT_signal"/>
</dbReference>
<evidence type="ECO:0000313" key="3">
    <source>
        <dbReference type="EMBL" id="CTQ46987.1"/>
    </source>
</evidence>
<dbReference type="Gene3D" id="2.40.128.600">
    <property type="match status" value="1"/>
</dbReference>
<name>A0A0M6YCK2_9HYPH</name>
<evidence type="ECO:0000259" key="2">
    <source>
        <dbReference type="Pfam" id="PF00144"/>
    </source>
</evidence>
<protein>
    <submittedName>
        <fullName evidence="3">Penicillin-binding protein E</fullName>
    </submittedName>
</protein>
<keyword evidence="1" id="KW-0732">Signal</keyword>
<dbReference type="RefSeq" id="WP_055661131.1">
    <property type="nucleotide sequence ID" value="NZ_CXST01000005.1"/>
</dbReference>
<reference evidence="4" key="1">
    <citation type="submission" date="2015-07" db="EMBL/GenBank/DDBJ databases">
        <authorList>
            <person name="Rodrigo-Torres Lidia"/>
            <person name="Arahal R.David."/>
        </authorList>
    </citation>
    <scope>NUCLEOTIDE SEQUENCE [LARGE SCALE GENOMIC DNA]</scope>
    <source>
        <strain evidence="4">CECT 4801</strain>
    </source>
</reference>
<accession>A0A0M6YCK2</accession>
<evidence type="ECO:0000313" key="4">
    <source>
        <dbReference type="Proteomes" id="UP000048926"/>
    </source>
</evidence>
<sequence length="520" mass="55423">MSFFQLTRRRFLASASLAVLAAPALAEDLPPSRTAGTDVPPGQIDKAIAGLDGIVEDIKARSKVPGLAVAVVHKGETVYAKGFGTRGGEGDQPIDADTVFQMASVSKSIGATVVARQVTRGVVSWDSRMRDLLPWFSLADPDITERLTVGDLYSHRSGLPDHAGDDLEDIGFDRQTILERLRLQPLRAFRTSYAYTNFGLTAGAEAVAEASGTEWADLSDEALFRPLGMTRTSARFDDFMARENRAVPHARSGDGFEALYQRQPDAQSPAGGVSSSINDMARWMKMVLADGGELISPEALQPAISPQSFSSRPHTPDERAGFYGYGFNVGTDPSGRVILSHSGAFILGASTYFLMIPSLDIGIVVLSNAAPVGAVESIGASFSDMVQFGRVTRDWFSGYEGLFASFYTPAGFTAGEAAPAAAAPAPAAGYCTGRYGHPYFGTVEVQEEDDGLVLLAGPQPIKLPLHAWDGSMMVFDIANENAVAGSRSTVTFSGDGKEASTLEIELFVLNGPARFERLAQ</sequence>
<dbReference type="PROSITE" id="PS51318">
    <property type="entry name" value="TAT"/>
    <property type="match status" value="1"/>
</dbReference>
<dbReference type="OrthoDB" id="5377981at2"/>
<keyword evidence="4" id="KW-1185">Reference proteome</keyword>
<gene>
    <name evidence="3" type="primary">pbpE</name>
    <name evidence="3" type="ORF">LAL4801_05447</name>
</gene>
<dbReference type="InterPro" id="IPR050491">
    <property type="entry name" value="AmpC-like"/>
</dbReference>
<dbReference type="Gene3D" id="3.40.710.10">
    <property type="entry name" value="DD-peptidase/beta-lactamase superfamily"/>
    <property type="match status" value="1"/>
</dbReference>
<dbReference type="STRING" id="187304.B0E33_15630"/>
<evidence type="ECO:0000256" key="1">
    <source>
        <dbReference type="SAM" id="SignalP"/>
    </source>
</evidence>
<feature type="domain" description="Beta-lactamase-related" evidence="2">
    <location>
        <begin position="52"/>
        <end position="371"/>
    </location>
</feature>
<dbReference type="PANTHER" id="PTHR46825">
    <property type="entry name" value="D-ALANYL-D-ALANINE-CARBOXYPEPTIDASE/ENDOPEPTIDASE AMPH"/>
    <property type="match status" value="1"/>
</dbReference>
<dbReference type="EMBL" id="CXST01000005">
    <property type="protein sequence ID" value="CTQ46987.1"/>
    <property type="molecule type" value="Genomic_DNA"/>
</dbReference>
<dbReference type="PANTHER" id="PTHR46825:SF15">
    <property type="entry name" value="BETA-LACTAMASE-RELATED DOMAIN-CONTAINING PROTEIN"/>
    <property type="match status" value="1"/>
</dbReference>
<dbReference type="SUPFAM" id="SSF56601">
    <property type="entry name" value="beta-lactamase/transpeptidase-like"/>
    <property type="match status" value="1"/>
</dbReference>
<feature type="signal peptide" evidence="1">
    <location>
        <begin position="1"/>
        <end position="26"/>
    </location>
</feature>
<dbReference type="AlphaFoldDB" id="A0A0M6YCK2"/>
<organism evidence="3 4">
    <name type="scientific">Roseibium aggregatum</name>
    <dbReference type="NCBI Taxonomy" id="187304"/>
    <lineage>
        <taxon>Bacteria</taxon>
        <taxon>Pseudomonadati</taxon>
        <taxon>Pseudomonadota</taxon>
        <taxon>Alphaproteobacteria</taxon>
        <taxon>Hyphomicrobiales</taxon>
        <taxon>Stappiaceae</taxon>
        <taxon>Roseibium</taxon>
    </lineage>
</organism>
<dbReference type="InterPro" id="IPR012338">
    <property type="entry name" value="Beta-lactam/transpept-like"/>
</dbReference>
<dbReference type="Pfam" id="PF00144">
    <property type="entry name" value="Beta-lactamase"/>
    <property type="match status" value="1"/>
</dbReference>
<feature type="chain" id="PRO_5005807877" evidence="1">
    <location>
        <begin position="27"/>
        <end position="520"/>
    </location>
</feature>
<dbReference type="Proteomes" id="UP000048926">
    <property type="component" value="Unassembled WGS sequence"/>
</dbReference>